<proteinExistence type="predicted"/>
<dbReference type="Pfam" id="PF05168">
    <property type="entry name" value="HEPN"/>
    <property type="match status" value="1"/>
</dbReference>
<evidence type="ECO:0000313" key="2">
    <source>
        <dbReference type="EMBL" id="SOE00295.1"/>
    </source>
</evidence>
<dbReference type="AlphaFoldDB" id="A0A286GXM8"/>
<gene>
    <name evidence="2" type="ORF">SAMN05421508_11221</name>
</gene>
<dbReference type="Proteomes" id="UP000219621">
    <property type="component" value="Unassembled WGS sequence"/>
</dbReference>
<evidence type="ECO:0000313" key="3">
    <source>
        <dbReference type="Proteomes" id="UP000219621"/>
    </source>
</evidence>
<dbReference type="EMBL" id="OCNJ01000012">
    <property type="protein sequence ID" value="SOE00295.1"/>
    <property type="molecule type" value="Genomic_DNA"/>
</dbReference>
<dbReference type="RefSeq" id="WP_141415215.1">
    <property type="nucleotide sequence ID" value="NZ_OCNJ01000012.1"/>
</dbReference>
<dbReference type="InterPro" id="IPR007842">
    <property type="entry name" value="HEPN_dom"/>
</dbReference>
<protein>
    <submittedName>
        <fullName evidence="2">HEPN domain-containing protein</fullName>
    </submittedName>
</protein>
<name>A0A286GXM8_9PROT</name>
<organism evidence="2 3">
    <name type="scientific">Caenispirillum bisanense</name>
    <dbReference type="NCBI Taxonomy" id="414052"/>
    <lineage>
        <taxon>Bacteria</taxon>
        <taxon>Pseudomonadati</taxon>
        <taxon>Pseudomonadota</taxon>
        <taxon>Alphaproteobacteria</taxon>
        <taxon>Rhodospirillales</taxon>
        <taxon>Novispirillaceae</taxon>
        <taxon>Caenispirillum</taxon>
    </lineage>
</organism>
<sequence length="231" mass="25824">MTDIDKSFADLTIFIENYSLAQAAGGPEFIAPLRVIHKRLYHLMIWIQPLATAAGGAREGSDENLKFLYFAECVSDLCQAVLVGSQGIYKSAAIVLRSAVENAIKYILIRCGGTPNHTSVHELFSDTRARLNTSHRSIVPALDNLRAEYSVLCTYTHTADPTKMTLALHLNHYPFFEEGLWKKFGSTASRCCANIHIATSLLEKDAFRSLPYQHRDIVLSGLPRQLRRTLQ</sequence>
<reference evidence="2 3" key="1">
    <citation type="submission" date="2017-09" db="EMBL/GenBank/DDBJ databases">
        <authorList>
            <person name="Ehlers B."/>
            <person name="Leendertz F.H."/>
        </authorList>
    </citation>
    <scope>NUCLEOTIDE SEQUENCE [LARGE SCALE GENOMIC DNA]</scope>
    <source>
        <strain evidence="2 3">USBA 140</strain>
    </source>
</reference>
<feature type="domain" description="HEPN" evidence="1">
    <location>
        <begin position="76"/>
        <end position="149"/>
    </location>
</feature>
<dbReference type="SUPFAM" id="SSF81593">
    <property type="entry name" value="Nucleotidyltransferase substrate binding subunit/domain"/>
    <property type="match status" value="1"/>
</dbReference>
<accession>A0A286GXM8</accession>
<keyword evidence="3" id="KW-1185">Reference proteome</keyword>
<dbReference type="OrthoDB" id="7069311at2"/>
<evidence type="ECO:0000259" key="1">
    <source>
        <dbReference type="Pfam" id="PF05168"/>
    </source>
</evidence>